<accession>A0A841AX47</accession>
<dbReference type="PANTHER" id="PTHR33495">
    <property type="entry name" value="ANTI-SIGMA FACTOR ANTAGONIST TM_1081-RELATED-RELATED"/>
    <property type="match status" value="1"/>
</dbReference>
<dbReference type="Gene3D" id="3.30.750.24">
    <property type="entry name" value="STAS domain"/>
    <property type="match status" value="1"/>
</dbReference>
<keyword evidence="3" id="KW-1185">Reference proteome</keyword>
<evidence type="ECO:0000313" key="3">
    <source>
        <dbReference type="Proteomes" id="UP000580861"/>
    </source>
</evidence>
<dbReference type="Proteomes" id="UP000580861">
    <property type="component" value="Unassembled WGS sequence"/>
</dbReference>
<dbReference type="GO" id="GO:0043856">
    <property type="term" value="F:anti-sigma factor antagonist activity"/>
    <property type="evidence" value="ECO:0007669"/>
    <property type="project" value="TreeGrafter"/>
</dbReference>
<evidence type="ECO:0000313" key="2">
    <source>
        <dbReference type="EMBL" id="MBB5851090.1"/>
    </source>
</evidence>
<sequence>MTESERVESGAVALEGTDDTAVLEVTGALDLALASRLRLMVERAFRLRPAVMIVDLTAVEFLASAGMAELVRAERLCAGTTQVRVVAGSRVVLRPLELTRLTDELAVYPTRTAALEA</sequence>
<dbReference type="Pfam" id="PF01740">
    <property type="entry name" value="STAS"/>
    <property type="match status" value="1"/>
</dbReference>
<dbReference type="AlphaFoldDB" id="A0A841AX47"/>
<feature type="domain" description="STAS" evidence="1">
    <location>
        <begin position="10"/>
        <end position="117"/>
    </location>
</feature>
<proteinExistence type="predicted"/>
<dbReference type="InterPro" id="IPR036513">
    <property type="entry name" value="STAS_dom_sf"/>
</dbReference>
<evidence type="ECO:0000259" key="1">
    <source>
        <dbReference type="PROSITE" id="PS50801"/>
    </source>
</evidence>
<dbReference type="PROSITE" id="PS50801">
    <property type="entry name" value="STAS"/>
    <property type="match status" value="1"/>
</dbReference>
<gene>
    <name evidence="2" type="ORF">HDA45_001177</name>
</gene>
<dbReference type="EMBL" id="JACHMX010000001">
    <property type="protein sequence ID" value="MBB5851090.1"/>
    <property type="molecule type" value="Genomic_DNA"/>
</dbReference>
<dbReference type="SUPFAM" id="SSF52091">
    <property type="entry name" value="SpoIIaa-like"/>
    <property type="match status" value="1"/>
</dbReference>
<dbReference type="CDD" id="cd07043">
    <property type="entry name" value="STAS_anti-anti-sigma_factors"/>
    <property type="match status" value="1"/>
</dbReference>
<dbReference type="RefSeq" id="WP_343071995.1">
    <property type="nucleotide sequence ID" value="NZ_JACHMX010000001.1"/>
</dbReference>
<protein>
    <submittedName>
        <fullName evidence="2">Anti-anti-sigma factor</fullName>
    </submittedName>
</protein>
<dbReference type="PANTHER" id="PTHR33495:SF13">
    <property type="entry name" value="ANTI-SIGMA-F FACTOR ANTAGONIST RSFB"/>
    <property type="match status" value="1"/>
</dbReference>
<name>A0A841AX47_9PSEU</name>
<dbReference type="InterPro" id="IPR002645">
    <property type="entry name" value="STAS_dom"/>
</dbReference>
<comment type="caution">
    <text evidence="2">The sequence shown here is derived from an EMBL/GenBank/DDBJ whole genome shotgun (WGS) entry which is preliminary data.</text>
</comment>
<organism evidence="2 3">
    <name type="scientific">Amycolatopsis umgeniensis</name>
    <dbReference type="NCBI Taxonomy" id="336628"/>
    <lineage>
        <taxon>Bacteria</taxon>
        <taxon>Bacillati</taxon>
        <taxon>Actinomycetota</taxon>
        <taxon>Actinomycetes</taxon>
        <taxon>Pseudonocardiales</taxon>
        <taxon>Pseudonocardiaceae</taxon>
        <taxon>Amycolatopsis</taxon>
    </lineage>
</organism>
<reference evidence="2 3" key="1">
    <citation type="submission" date="2020-08" db="EMBL/GenBank/DDBJ databases">
        <title>Sequencing the genomes of 1000 actinobacteria strains.</title>
        <authorList>
            <person name="Klenk H.-P."/>
        </authorList>
    </citation>
    <scope>NUCLEOTIDE SEQUENCE [LARGE SCALE GENOMIC DNA]</scope>
    <source>
        <strain evidence="2 3">DSM 45272</strain>
    </source>
</reference>